<proteinExistence type="inferred from homology"/>
<dbReference type="Pfam" id="PF17827">
    <property type="entry name" value="PrmC_N"/>
    <property type="match status" value="1"/>
</dbReference>
<organism evidence="8 9">
    <name type="scientific">Siculibacillus lacustris</name>
    <dbReference type="NCBI Taxonomy" id="1549641"/>
    <lineage>
        <taxon>Bacteria</taxon>
        <taxon>Pseudomonadati</taxon>
        <taxon>Pseudomonadota</taxon>
        <taxon>Alphaproteobacteria</taxon>
        <taxon>Hyphomicrobiales</taxon>
        <taxon>Ancalomicrobiaceae</taxon>
        <taxon>Siculibacillus</taxon>
    </lineage>
</organism>
<evidence type="ECO:0000256" key="1">
    <source>
        <dbReference type="ARBA" id="ARBA00022603"/>
    </source>
</evidence>
<keyword evidence="2 5" id="KW-0808">Transferase</keyword>
<evidence type="ECO:0000256" key="4">
    <source>
        <dbReference type="ARBA" id="ARBA00048391"/>
    </source>
</evidence>
<evidence type="ECO:0000256" key="5">
    <source>
        <dbReference type="HAMAP-Rule" id="MF_02126"/>
    </source>
</evidence>
<feature type="domain" description="Release factor glutamine methyltransferase N-terminal" evidence="7">
    <location>
        <begin position="21"/>
        <end position="88"/>
    </location>
</feature>
<dbReference type="EMBL" id="SJFN01000004">
    <property type="protein sequence ID" value="TBW40454.1"/>
    <property type="molecule type" value="Genomic_DNA"/>
</dbReference>
<dbReference type="InterPro" id="IPR019874">
    <property type="entry name" value="RF_methyltr_PrmC"/>
</dbReference>
<evidence type="ECO:0000259" key="7">
    <source>
        <dbReference type="Pfam" id="PF17827"/>
    </source>
</evidence>
<dbReference type="NCBIfam" id="TIGR00536">
    <property type="entry name" value="hemK_fam"/>
    <property type="match status" value="1"/>
</dbReference>
<sequence>MSGDEPLVAPGTPATVGGVTRRLRAALAAAGIDGAEIEARRMVGAVTGLDLTGLVTGADRPLDATALARLEGWRIRRLAGEPVERLIGAADFFGLAFALSAETLVPRSDTETLVVAVLEALTEARCTAPVIADLGVGSGAILVTLLHEVPGAIGIGTDLSADALATARANAGTHGVAARALMLRGSWAESLALGAFDVVVSNPPYIETATIAGLDREVRVHDPIRALDGGADGLDAYRAILATAPQRLRPGGLLAVEIGAGQGTAVTALFASAGLGAIALVRDLAGRDRVVLGRRSTAGSSP</sequence>
<dbReference type="Proteomes" id="UP000292781">
    <property type="component" value="Unassembled WGS sequence"/>
</dbReference>
<dbReference type="OrthoDB" id="9800643at2"/>
<accession>A0A4Q9VX37</accession>
<dbReference type="GO" id="GO:0003676">
    <property type="term" value="F:nucleic acid binding"/>
    <property type="evidence" value="ECO:0007669"/>
    <property type="project" value="InterPro"/>
</dbReference>
<gene>
    <name evidence="5 8" type="primary">prmC</name>
    <name evidence="8" type="ORF">EYW49_04550</name>
</gene>
<reference evidence="8 9" key="1">
    <citation type="submission" date="2019-02" db="EMBL/GenBank/DDBJ databases">
        <title>Siculibacillus lacustris gen. nov., sp. nov., a new rosette-forming bacterium isolated from a freshwater crater lake (Lake St. Ana, Romania).</title>
        <authorList>
            <person name="Felfoldi T."/>
            <person name="Marton Z."/>
            <person name="Szabo A."/>
            <person name="Mentes A."/>
            <person name="Boka K."/>
            <person name="Marialigeti K."/>
            <person name="Mathe I."/>
            <person name="Koncz M."/>
            <person name="Schumann P."/>
            <person name="Toth E."/>
        </authorList>
    </citation>
    <scope>NUCLEOTIDE SEQUENCE [LARGE SCALE GENOMIC DNA]</scope>
    <source>
        <strain evidence="8 9">SA-279</strain>
    </source>
</reference>
<dbReference type="InterPro" id="IPR050320">
    <property type="entry name" value="N5-glutamine_MTase"/>
</dbReference>
<feature type="domain" description="Methyltransferase small" evidence="6">
    <location>
        <begin position="118"/>
        <end position="208"/>
    </location>
</feature>
<dbReference type="InterPro" id="IPR004556">
    <property type="entry name" value="HemK-like"/>
</dbReference>
<feature type="binding site" evidence="5">
    <location>
        <position position="187"/>
    </location>
    <ligand>
        <name>S-adenosyl-L-methionine</name>
        <dbReference type="ChEBI" id="CHEBI:59789"/>
    </ligand>
</feature>
<dbReference type="Gene3D" id="3.40.50.150">
    <property type="entry name" value="Vaccinia Virus protein VP39"/>
    <property type="match status" value="1"/>
</dbReference>
<dbReference type="GO" id="GO:0032259">
    <property type="term" value="P:methylation"/>
    <property type="evidence" value="ECO:0007669"/>
    <property type="project" value="UniProtKB-KW"/>
</dbReference>
<dbReference type="PROSITE" id="PS00092">
    <property type="entry name" value="N6_MTASE"/>
    <property type="match status" value="1"/>
</dbReference>
<dbReference type="InterPro" id="IPR007848">
    <property type="entry name" value="Small_mtfrase_dom"/>
</dbReference>
<keyword evidence="3 5" id="KW-0949">S-adenosyl-L-methionine</keyword>
<comment type="similarity">
    <text evidence="5">Belongs to the protein N5-glutamine methyltransferase family. PrmC subfamily.</text>
</comment>
<feature type="binding site" evidence="5">
    <location>
        <position position="202"/>
    </location>
    <ligand>
        <name>S-adenosyl-L-methionine</name>
        <dbReference type="ChEBI" id="CHEBI:59789"/>
    </ligand>
</feature>
<dbReference type="InterPro" id="IPR002052">
    <property type="entry name" value="DNA_methylase_N6_adenine_CS"/>
</dbReference>
<dbReference type="CDD" id="cd02440">
    <property type="entry name" value="AdoMet_MTases"/>
    <property type="match status" value="1"/>
</dbReference>
<dbReference type="InterPro" id="IPR029063">
    <property type="entry name" value="SAM-dependent_MTases_sf"/>
</dbReference>
<evidence type="ECO:0000256" key="2">
    <source>
        <dbReference type="ARBA" id="ARBA00022679"/>
    </source>
</evidence>
<evidence type="ECO:0000313" key="9">
    <source>
        <dbReference type="Proteomes" id="UP000292781"/>
    </source>
</evidence>
<evidence type="ECO:0000259" key="6">
    <source>
        <dbReference type="Pfam" id="PF05175"/>
    </source>
</evidence>
<keyword evidence="1 5" id="KW-0489">Methyltransferase</keyword>
<dbReference type="Pfam" id="PF05175">
    <property type="entry name" value="MTS"/>
    <property type="match status" value="1"/>
</dbReference>
<dbReference type="EC" id="2.1.1.297" evidence="5"/>
<keyword evidence="9" id="KW-1185">Reference proteome</keyword>
<feature type="binding site" evidence="5">
    <location>
        <begin position="202"/>
        <end position="205"/>
    </location>
    <ligand>
        <name>substrate</name>
    </ligand>
</feature>
<evidence type="ECO:0000313" key="8">
    <source>
        <dbReference type="EMBL" id="TBW40454.1"/>
    </source>
</evidence>
<feature type="binding site" evidence="5">
    <location>
        <begin position="135"/>
        <end position="139"/>
    </location>
    <ligand>
        <name>S-adenosyl-L-methionine</name>
        <dbReference type="ChEBI" id="CHEBI:59789"/>
    </ligand>
</feature>
<protein>
    <recommendedName>
        <fullName evidence="5">Release factor glutamine methyltransferase</fullName>
        <shortName evidence="5">RF MTase</shortName>
        <ecNumber evidence="5">2.1.1.297</ecNumber>
    </recommendedName>
    <alternativeName>
        <fullName evidence="5">N5-glutamine methyltransferase PrmC</fullName>
    </alternativeName>
    <alternativeName>
        <fullName evidence="5">Protein-(glutamine-N5) MTase PrmC</fullName>
    </alternativeName>
    <alternativeName>
        <fullName evidence="5">Protein-glutamine N-methyltransferase PrmC</fullName>
    </alternativeName>
</protein>
<dbReference type="AlphaFoldDB" id="A0A4Q9VX37"/>
<name>A0A4Q9VX37_9HYPH</name>
<feature type="binding site" evidence="5">
    <location>
        <position position="158"/>
    </location>
    <ligand>
        <name>S-adenosyl-L-methionine</name>
        <dbReference type="ChEBI" id="CHEBI:59789"/>
    </ligand>
</feature>
<dbReference type="NCBIfam" id="TIGR03534">
    <property type="entry name" value="RF_mod_PrmC"/>
    <property type="match status" value="1"/>
</dbReference>
<dbReference type="SUPFAM" id="SSF53335">
    <property type="entry name" value="S-adenosyl-L-methionine-dependent methyltransferases"/>
    <property type="match status" value="1"/>
</dbReference>
<dbReference type="HAMAP" id="MF_02126">
    <property type="entry name" value="RF_methyltr_PrmC"/>
    <property type="match status" value="1"/>
</dbReference>
<dbReference type="RefSeq" id="WP_131306643.1">
    <property type="nucleotide sequence ID" value="NZ_SJFN01000004.1"/>
</dbReference>
<dbReference type="InterPro" id="IPR040758">
    <property type="entry name" value="PrmC_N"/>
</dbReference>
<dbReference type="Gene3D" id="1.10.8.10">
    <property type="entry name" value="DNA helicase RuvA subunit, C-terminal domain"/>
    <property type="match status" value="1"/>
</dbReference>
<dbReference type="PRINTS" id="PR00507">
    <property type="entry name" value="N12N6MTFRASE"/>
</dbReference>
<evidence type="ECO:0000256" key="3">
    <source>
        <dbReference type="ARBA" id="ARBA00022691"/>
    </source>
</evidence>
<comment type="function">
    <text evidence="5">Methylates the class 1 translation termination release factors RF1/PrfA and RF2/PrfB on the glutamine residue of the universally conserved GGQ motif.</text>
</comment>
<dbReference type="PANTHER" id="PTHR18895:SF74">
    <property type="entry name" value="MTRF1L RELEASE FACTOR GLUTAMINE METHYLTRANSFERASE"/>
    <property type="match status" value="1"/>
</dbReference>
<dbReference type="GO" id="GO:0102559">
    <property type="term" value="F:peptide chain release factor N(5)-glutamine methyltransferase activity"/>
    <property type="evidence" value="ECO:0007669"/>
    <property type="project" value="UniProtKB-EC"/>
</dbReference>
<dbReference type="PANTHER" id="PTHR18895">
    <property type="entry name" value="HEMK METHYLTRANSFERASE"/>
    <property type="match status" value="1"/>
</dbReference>
<comment type="catalytic activity">
    <reaction evidence="4 5">
        <text>L-glutaminyl-[peptide chain release factor] + S-adenosyl-L-methionine = N(5)-methyl-L-glutaminyl-[peptide chain release factor] + S-adenosyl-L-homocysteine + H(+)</text>
        <dbReference type="Rhea" id="RHEA:42896"/>
        <dbReference type="Rhea" id="RHEA-COMP:10271"/>
        <dbReference type="Rhea" id="RHEA-COMP:10272"/>
        <dbReference type="ChEBI" id="CHEBI:15378"/>
        <dbReference type="ChEBI" id="CHEBI:30011"/>
        <dbReference type="ChEBI" id="CHEBI:57856"/>
        <dbReference type="ChEBI" id="CHEBI:59789"/>
        <dbReference type="ChEBI" id="CHEBI:61891"/>
        <dbReference type="EC" id="2.1.1.297"/>
    </reaction>
</comment>
<comment type="caution">
    <text evidence="8">The sequence shown here is derived from an EMBL/GenBank/DDBJ whole genome shotgun (WGS) entry which is preliminary data.</text>
</comment>